<comment type="caution">
    <text evidence="1">The sequence shown here is derived from an EMBL/GenBank/DDBJ whole genome shotgun (WGS) entry which is preliminary data.</text>
</comment>
<reference evidence="1 2" key="1">
    <citation type="submission" date="2016-04" db="EMBL/GenBank/DDBJ databases">
        <title>Genome analyses suggest a sexual origin of heterokaryosis in a supposedly ancient asexual fungus.</title>
        <authorList>
            <person name="Ropars J."/>
            <person name="Sedzielewska K."/>
            <person name="Noel J."/>
            <person name="Charron P."/>
            <person name="Farinelli L."/>
            <person name="Marton T."/>
            <person name="Kruger M."/>
            <person name="Pelin A."/>
            <person name="Brachmann A."/>
            <person name="Corradi N."/>
        </authorList>
    </citation>
    <scope>NUCLEOTIDE SEQUENCE [LARGE SCALE GENOMIC DNA]</scope>
    <source>
        <strain evidence="1 2">C2</strain>
    </source>
</reference>
<sequence length="70" mass="8171">MPISDGKEKVLMVCVMQYIFKNWTSGNNDHIDKFIKDTQLSAHTFTFNALEWISYDKFYKFIAKGGLMDV</sequence>
<proteinExistence type="predicted"/>
<evidence type="ECO:0000313" key="2">
    <source>
        <dbReference type="Proteomes" id="UP000233469"/>
    </source>
</evidence>
<organism evidence="1 2">
    <name type="scientific">Rhizophagus irregularis</name>
    <dbReference type="NCBI Taxonomy" id="588596"/>
    <lineage>
        <taxon>Eukaryota</taxon>
        <taxon>Fungi</taxon>
        <taxon>Fungi incertae sedis</taxon>
        <taxon>Mucoromycota</taxon>
        <taxon>Glomeromycotina</taxon>
        <taxon>Glomeromycetes</taxon>
        <taxon>Glomerales</taxon>
        <taxon>Glomeraceae</taxon>
        <taxon>Rhizophagus</taxon>
    </lineage>
</organism>
<dbReference type="EMBL" id="LLXL01000369">
    <property type="protein sequence ID" value="PKK73486.1"/>
    <property type="molecule type" value="Genomic_DNA"/>
</dbReference>
<evidence type="ECO:0000313" key="1">
    <source>
        <dbReference type="EMBL" id="PKK73486.1"/>
    </source>
</evidence>
<reference evidence="1 2" key="2">
    <citation type="submission" date="2017-10" db="EMBL/GenBank/DDBJ databases">
        <title>Extensive intraspecific genome diversity in a model arbuscular mycorrhizal fungus.</title>
        <authorList>
            <person name="Chen E.C.H."/>
            <person name="Morin E."/>
            <person name="Baudet D."/>
            <person name="Noel J."/>
            <person name="Ndikumana S."/>
            <person name="Charron P."/>
            <person name="St-Onge C."/>
            <person name="Giorgi J."/>
            <person name="Grigoriev I.V."/>
            <person name="Roux C."/>
            <person name="Martin F.M."/>
            <person name="Corradi N."/>
        </authorList>
    </citation>
    <scope>NUCLEOTIDE SEQUENCE [LARGE SCALE GENOMIC DNA]</scope>
    <source>
        <strain evidence="1 2">C2</strain>
    </source>
</reference>
<protein>
    <submittedName>
        <fullName evidence="1">Uncharacterized protein</fullName>
    </submittedName>
</protein>
<name>A0A2N1NHY3_9GLOM</name>
<gene>
    <name evidence="1" type="ORF">RhiirC2_775999</name>
</gene>
<accession>A0A2N1NHY3</accession>
<dbReference type="Proteomes" id="UP000233469">
    <property type="component" value="Unassembled WGS sequence"/>
</dbReference>
<dbReference type="AlphaFoldDB" id="A0A2N1NHY3"/>